<reference evidence="2" key="1">
    <citation type="submission" date="2020-02" db="EMBL/GenBank/DDBJ databases">
        <authorList>
            <person name="Meier V. D."/>
        </authorList>
    </citation>
    <scope>NUCLEOTIDE SEQUENCE</scope>
    <source>
        <strain evidence="2">AVDCRST_MAG53</strain>
    </source>
</reference>
<dbReference type="EMBL" id="CADCVR010000001">
    <property type="protein sequence ID" value="CAA9471210.1"/>
    <property type="molecule type" value="Genomic_DNA"/>
</dbReference>
<feature type="compositionally biased region" description="Low complexity" evidence="1">
    <location>
        <begin position="1"/>
        <end position="24"/>
    </location>
</feature>
<dbReference type="GO" id="GO:0016491">
    <property type="term" value="F:oxidoreductase activity"/>
    <property type="evidence" value="ECO:0007669"/>
    <property type="project" value="UniProtKB-KW"/>
</dbReference>
<evidence type="ECO:0000313" key="2">
    <source>
        <dbReference type="EMBL" id="CAA9471210.1"/>
    </source>
</evidence>
<feature type="region of interest" description="Disordered" evidence="1">
    <location>
        <begin position="79"/>
        <end position="163"/>
    </location>
</feature>
<feature type="region of interest" description="Disordered" evidence="1">
    <location>
        <begin position="1"/>
        <end position="48"/>
    </location>
</feature>
<feature type="region of interest" description="Disordered" evidence="1">
    <location>
        <begin position="270"/>
        <end position="302"/>
    </location>
</feature>
<feature type="compositionally biased region" description="Basic and acidic residues" evidence="1">
    <location>
        <begin position="272"/>
        <end position="282"/>
    </location>
</feature>
<feature type="compositionally biased region" description="Basic and acidic residues" evidence="1">
    <location>
        <begin position="126"/>
        <end position="141"/>
    </location>
</feature>
<evidence type="ECO:0000256" key="1">
    <source>
        <dbReference type="SAM" id="MobiDB-lite"/>
    </source>
</evidence>
<accession>A0A6J4RDQ3</accession>
<organism evidence="2">
    <name type="scientific">uncultured Solirubrobacteraceae bacterium</name>
    <dbReference type="NCBI Taxonomy" id="1162706"/>
    <lineage>
        <taxon>Bacteria</taxon>
        <taxon>Bacillati</taxon>
        <taxon>Actinomycetota</taxon>
        <taxon>Thermoleophilia</taxon>
        <taxon>Solirubrobacterales</taxon>
        <taxon>Solirubrobacteraceae</taxon>
        <taxon>environmental samples</taxon>
    </lineage>
</organism>
<sequence>ERPHAVGRAAAGGRRGARAGVPGAAHRRRQPFAGRGRPTGGRDRPSAALAAGDLRQLAVPPRAAAAPRGSGHGVGYRAVGAGLPRHRPGDRRAGVRRGTGLRDPGGVHGRLGRRAAPGRGRRLPVRRADAGLRDAADDGRDRRGHARGVAAPDRHRRRPARGPDARLAATGVRFVLAVGHGGRVHRAVRPAASAQRAGWRRLLRLHGRAGGHGRPRAEGARARGRGHDRRAVPGRLARAAAARGGVDGAQNARSRGADALDRAATAALRGRAAADVRVEGGHPRGHRRHRLGGPGDARLLPM</sequence>
<protein>
    <submittedName>
        <fullName evidence="2">NADH-ubiquinone oxidoreductase chain H</fullName>
        <ecNumber evidence="2">1.6.5.3</ecNumber>
    </submittedName>
</protein>
<name>A0A6J4RDQ3_9ACTN</name>
<feature type="region of interest" description="Disordered" evidence="1">
    <location>
        <begin position="208"/>
        <end position="228"/>
    </location>
</feature>
<dbReference type="EC" id="1.6.5.3" evidence="2"/>
<proteinExistence type="predicted"/>
<feature type="non-terminal residue" evidence="2">
    <location>
        <position position="302"/>
    </location>
</feature>
<feature type="non-terminal residue" evidence="2">
    <location>
        <position position="1"/>
    </location>
</feature>
<dbReference type="AlphaFoldDB" id="A0A6J4RDQ3"/>
<keyword evidence="2" id="KW-0560">Oxidoreductase</keyword>
<gene>
    <name evidence="2" type="ORF">AVDCRST_MAG53-1311</name>
</gene>
<keyword evidence="2" id="KW-0830">Ubiquinone</keyword>